<feature type="transmembrane region" description="Helical" evidence="11">
    <location>
        <begin position="336"/>
        <end position="354"/>
    </location>
</feature>
<comment type="catalytic activity">
    <reaction evidence="11">
        <text>a very-long-chain acyl-CoA + malonyl-CoA + H(+) = a very-long-chain 3-oxoacyl-CoA + CO2 + CoA</text>
        <dbReference type="Rhea" id="RHEA:32727"/>
        <dbReference type="ChEBI" id="CHEBI:15378"/>
        <dbReference type="ChEBI" id="CHEBI:16526"/>
        <dbReference type="ChEBI" id="CHEBI:57287"/>
        <dbReference type="ChEBI" id="CHEBI:57384"/>
        <dbReference type="ChEBI" id="CHEBI:90725"/>
        <dbReference type="ChEBI" id="CHEBI:90736"/>
        <dbReference type="EC" id="2.3.1.199"/>
    </reaction>
</comment>
<reference evidence="13" key="1">
    <citation type="journal article" date="2008" name="Nat. Genet.">
        <title>The Pristionchus pacificus genome provides a unique perspective on nematode lifestyle and parasitism.</title>
        <authorList>
            <person name="Dieterich C."/>
            <person name="Clifton S.W."/>
            <person name="Schuster L.N."/>
            <person name="Chinwalla A."/>
            <person name="Delehaunty K."/>
            <person name="Dinkelacker I."/>
            <person name="Fulton L."/>
            <person name="Fulton R."/>
            <person name="Godfrey J."/>
            <person name="Minx P."/>
            <person name="Mitreva M."/>
            <person name="Roeseler W."/>
            <person name="Tian H."/>
            <person name="Witte H."/>
            <person name="Yang S.P."/>
            <person name="Wilson R.K."/>
            <person name="Sommer R.J."/>
        </authorList>
    </citation>
    <scope>NUCLEOTIDE SEQUENCE [LARGE SCALE GENOMIC DNA]</scope>
    <source>
        <strain evidence="13">PS312</strain>
    </source>
</reference>
<sequence length="571" mass="65774">MVIIVRNDTYPAVAEICGIKYYIIPYTYASIIGPELRWSAADLDALFAQIHAHWTLTIWIAIAYALGIHKLQKYMEKRPAFELKWPLVFWNSALAVFSALGLMRMGEEFSHVIRNYPLLDSISYPGDPREPAGFWCFAFAVSKLLELVDTVFIVLRKKKLIFLHWYHHAVVVVMVWHTLKEAAGSGRWFILMNYGEHALMYTYYAFAAVGLRLPRAVSIVLTTLQTTQMFTGVAISFIVLYWKLQGRIMQQSYENLFLCFAVYVSFAVLFCNFFNKSYIEEREQKKKAANGTYPAVAEICGEDYYVIPYKYASLIGPERWWHTVDVEALLAALNTHWTHTIWVAIIYALITHILQKHMETRPAFELKLPLIVWNSLLAVFSILGFVRLSEEFSHVIRNYPLLDSISYGGEPNGPMGFWCMCFGVSKFLELFDTTFVLLRKKKLIFLHWYHHAVVLVVVLHSLKEAAGSGRWFILMNYGVHSLMYSYYAIAASGVRLPRAVSMVITTLQTTQMFTGVAISFIVFYWKLQGRYMQQSFENLFLCFAVYVSFAVLFSDFFSKAYLEKAPKAKAA</sequence>
<accession>A0A8R1YYJ3</accession>
<feature type="transmembrane region" description="Helical" evidence="11">
    <location>
        <begin position="499"/>
        <end position="526"/>
    </location>
</feature>
<evidence type="ECO:0000256" key="4">
    <source>
        <dbReference type="ARBA" id="ARBA00022679"/>
    </source>
</evidence>
<keyword evidence="7 11" id="KW-1133">Transmembrane helix</keyword>
<evidence type="ECO:0000256" key="8">
    <source>
        <dbReference type="ARBA" id="ARBA00023098"/>
    </source>
</evidence>
<feature type="transmembrane region" description="Helical" evidence="11">
    <location>
        <begin position="468"/>
        <end position="487"/>
    </location>
</feature>
<keyword evidence="4 11" id="KW-0808">Transferase</keyword>
<evidence type="ECO:0000256" key="7">
    <source>
        <dbReference type="ARBA" id="ARBA00022989"/>
    </source>
</evidence>
<dbReference type="GO" id="GO:0034625">
    <property type="term" value="P:fatty acid elongation, monounsaturated fatty acid"/>
    <property type="evidence" value="ECO:0000318"/>
    <property type="project" value="GO_Central"/>
</dbReference>
<dbReference type="InterPro" id="IPR030457">
    <property type="entry name" value="ELO_CS"/>
</dbReference>
<dbReference type="Pfam" id="PF01151">
    <property type="entry name" value="ELO"/>
    <property type="match status" value="2"/>
</dbReference>
<dbReference type="PANTHER" id="PTHR11157:SF5">
    <property type="entry name" value="ELONGATION OF VERY LONG CHAIN FATTY ACIDS PROTEIN"/>
    <property type="match status" value="1"/>
</dbReference>
<dbReference type="InterPro" id="IPR002076">
    <property type="entry name" value="ELO_fam"/>
</dbReference>
<feature type="transmembrane region" description="Helical" evidence="11">
    <location>
        <begin position="87"/>
        <end position="106"/>
    </location>
</feature>
<dbReference type="GO" id="GO:0019367">
    <property type="term" value="P:fatty acid elongation, saturated fatty acid"/>
    <property type="evidence" value="ECO:0000318"/>
    <property type="project" value="GO_Central"/>
</dbReference>
<feature type="transmembrane region" description="Helical" evidence="11">
    <location>
        <begin position="443"/>
        <end position="462"/>
    </location>
</feature>
<dbReference type="GO" id="GO:0034626">
    <property type="term" value="P:fatty acid elongation, polyunsaturated fatty acid"/>
    <property type="evidence" value="ECO:0000318"/>
    <property type="project" value="GO_Central"/>
</dbReference>
<keyword evidence="10 11" id="KW-0275">Fatty acid biosynthesis</keyword>
<gene>
    <name evidence="12" type="primary">WBGene00279448</name>
</gene>
<feature type="transmembrane region" description="Helical" evidence="11">
    <location>
        <begin position="538"/>
        <end position="557"/>
    </location>
</feature>
<feature type="transmembrane region" description="Helical" evidence="11">
    <location>
        <begin position="162"/>
        <end position="179"/>
    </location>
</feature>
<dbReference type="GO" id="GO:0005789">
    <property type="term" value="C:endoplasmic reticulum membrane"/>
    <property type="evidence" value="ECO:0000318"/>
    <property type="project" value="GO_Central"/>
</dbReference>
<evidence type="ECO:0000256" key="5">
    <source>
        <dbReference type="ARBA" id="ARBA00022692"/>
    </source>
</evidence>
<dbReference type="EC" id="2.3.1.199" evidence="11"/>
<evidence type="ECO:0000256" key="2">
    <source>
        <dbReference type="ARBA" id="ARBA00005194"/>
    </source>
</evidence>
<keyword evidence="5 11" id="KW-0812">Transmembrane</keyword>
<evidence type="ECO:0000313" key="13">
    <source>
        <dbReference type="Proteomes" id="UP000005239"/>
    </source>
</evidence>
<dbReference type="PROSITE" id="PS01188">
    <property type="entry name" value="ELO"/>
    <property type="match status" value="2"/>
</dbReference>
<evidence type="ECO:0000256" key="6">
    <source>
        <dbReference type="ARBA" id="ARBA00022832"/>
    </source>
</evidence>
<feature type="transmembrane region" description="Helical" evidence="11">
    <location>
        <begin position="132"/>
        <end position="155"/>
    </location>
</feature>
<accession>A0A2A6CNH2</accession>
<dbReference type="GO" id="GO:0030148">
    <property type="term" value="P:sphingolipid biosynthetic process"/>
    <property type="evidence" value="ECO:0000318"/>
    <property type="project" value="GO_Central"/>
</dbReference>
<dbReference type="AlphaFoldDB" id="A0A2A6CNH2"/>
<dbReference type="GO" id="GO:0009922">
    <property type="term" value="F:fatty acid elongase activity"/>
    <property type="evidence" value="ECO:0000318"/>
    <property type="project" value="GO_Central"/>
</dbReference>
<evidence type="ECO:0000313" key="12">
    <source>
        <dbReference type="EnsemblMetazoa" id="PPA41079.1"/>
    </source>
</evidence>
<dbReference type="GO" id="GO:0042761">
    <property type="term" value="P:very long-chain fatty acid biosynthetic process"/>
    <property type="evidence" value="ECO:0000318"/>
    <property type="project" value="GO_Central"/>
</dbReference>
<evidence type="ECO:0000256" key="10">
    <source>
        <dbReference type="ARBA" id="ARBA00023160"/>
    </source>
</evidence>
<dbReference type="EnsemblMetazoa" id="PPA41079.1">
    <property type="protein sequence ID" value="PPA41079.1"/>
    <property type="gene ID" value="WBGene00279448"/>
</dbReference>
<reference evidence="12" key="2">
    <citation type="submission" date="2022-06" db="UniProtKB">
        <authorList>
            <consortium name="EnsemblMetazoa"/>
        </authorList>
    </citation>
    <scope>IDENTIFICATION</scope>
    <source>
        <strain evidence="12">PS312</strain>
    </source>
</reference>
<comment type="subcellular location">
    <subcellularLocation>
        <location evidence="1">Membrane</location>
        <topology evidence="1">Multi-pass membrane protein</topology>
    </subcellularLocation>
</comment>
<feature type="transmembrane region" description="Helical" evidence="11">
    <location>
        <begin position="46"/>
        <end position="66"/>
    </location>
</feature>
<organism evidence="12 13">
    <name type="scientific">Pristionchus pacificus</name>
    <name type="common">Parasitic nematode worm</name>
    <dbReference type="NCBI Taxonomy" id="54126"/>
    <lineage>
        <taxon>Eukaryota</taxon>
        <taxon>Metazoa</taxon>
        <taxon>Ecdysozoa</taxon>
        <taxon>Nematoda</taxon>
        <taxon>Chromadorea</taxon>
        <taxon>Rhabditida</taxon>
        <taxon>Rhabditina</taxon>
        <taxon>Diplogasteromorpha</taxon>
        <taxon>Diplogasteroidea</taxon>
        <taxon>Neodiplogasteridae</taxon>
        <taxon>Pristionchus</taxon>
    </lineage>
</organism>
<dbReference type="PANTHER" id="PTHR11157">
    <property type="entry name" value="FATTY ACID ACYL TRANSFERASE-RELATED"/>
    <property type="match status" value="1"/>
</dbReference>
<comment type="caution">
    <text evidence="11">Lacks conserved residue(s) required for the propagation of feature annotation.</text>
</comment>
<feature type="transmembrane region" description="Helical" evidence="11">
    <location>
        <begin position="256"/>
        <end position="275"/>
    </location>
</feature>
<proteinExistence type="inferred from homology"/>
<keyword evidence="8 11" id="KW-0443">Lipid metabolism</keyword>
<keyword evidence="13" id="KW-1185">Reference proteome</keyword>
<comment type="similarity">
    <text evidence="11">Belongs to the ELO family.</text>
</comment>
<keyword evidence="6 11" id="KW-0276">Fatty acid metabolism</keyword>
<protein>
    <recommendedName>
        <fullName evidence="11">Elongation of very long chain fatty acids protein</fullName>
        <ecNumber evidence="11">2.3.1.199</ecNumber>
    </recommendedName>
    <alternativeName>
        <fullName evidence="11">Very-long-chain 3-oxoacyl-CoA synthase</fullName>
    </alternativeName>
</protein>
<evidence type="ECO:0000256" key="3">
    <source>
        <dbReference type="ARBA" id="ARBA00022516"/>
    </source>
</evidence>
<keyword evidence="3 11" id="KW-0444">Lipid biosynthesis</keyword>
<dbReference type="Proteomes" id="UP000005239">
    <property type="component" value="Unassembled WGS sequence"/>
</dbReference>
<feature type="transmembrane region" description="Helical" evidence="11">
    <location>
        <begin position="366"/>
        <end position="386"/>
    </location>
</feature>
<comment type="pathway">
    <text evidence="2">Lipid metabolism; fatty acid biosynthesis.</text>
</comment>
<dbReference type="OrthoDB" id="10259681at2759"/>
<name>A0A2A6CNH2_PRIPA</name>
<evidence type="ECO:0000256" key="1">
    <source>
        <dbReference type="ARBA" id="ARBA00004141"/>
    </source>
</evidence>
<evidence type="ECO:0000256" key="9">
    <source>
        <dbReference type="ARBA" id="ARBA00023136"/>
    </source>
</evidence>
<feature type="transmembrane region" description="Helical" evidence="11">
    <location>
        <begin position="219"/>
        <end position="244"/>
    </location>
</feature>
<keyword evidence="9 11" id="KW-0472">Membrane</keyword>
<evidence type="ECO:0000256" key="11">
    <source>
        <dbReference type="RuleBase" id="RU361115"/>
    </source>
</evidence>